<dbReference type="Gene3D" id="3.40.50.300">
    <property type="entry name" value="P-loop containing nucleotide triphosphate hydrolases"/>
    <property type="match status" value="1"/>
</dbReference>
<dbReference type="Proteomes" id="UP000507470">
    <property type="component" value="Unassembled WGS sequence"/>
</dbReference>
<reference evidence="4 5" key="1">
    <citation type="submission" date="2020-06" db="EMBL/GenBank/DDBJ databases">
        <authorList>
            <person name="Li R."/>
            <person name="Bekaert M."/>
        </authorList>
    </citation>
    <scope>NUCLEOTIDE SEQUENCE [LARGE SCALE GENOMIC DNA]</scope>
    <source>
        <strain evidence="5">wild</strain>
    </source>
</reference>
<evidence type="ECO:0000259" key="3">
    <source>
        <dbReference type="SMART" id="SM00409"/>
    </source>
</evidence>
<dbReference type="InterPro" id="IPR025662">
    <property type="entry name" value="Sigma_54_int_dom_ATP-bd_1"/>
</dbReference>
<dbReference type="PANTHER" id="PTHR33053">
    <property type="entry name" value="PROTEIN, PUTATIVE-RELATED"/>
    <property type="match status" value="1"/>
</dbReference>
<dbReference type="InterPro" id="IPR036388">
    <property type="entry name" value="WH-like_DNA-bd_sf"/>
</dbReference>
<feature type="compositionally biased region" description="Basic and acidic residues" evidence="2">
    <location>
        <begin position="546"/>
        <end position="603"/>
    </location>
</feature>
<dbReference type="Pfam" id="PF08477">
    <property type="entry name" value="Roc"/>
    <property type="match status" value="1"/>
</dbReference>
<dbReference type="PANTHER" id="PTHR33053:SF26">
    <property type="entry name" value="TRANSPOSASE DOMAIN-CONTAINING PROTEIN"/>
    <property type="match status" value="1"/>
</dbReference>
<name>A0A6J8AM71_MYTCO</name>
<dbReference type="InterPro" id="IPR036179">
    <property type="entry name" value="Ig-like_dom_sf"/>
</dbReference>
<dbReference type="InterPro" id="IPR013098">
    <property type="entry name" value="Ig_I-set"/>
</dbReference>
<dbReference type="SMART" id="SM00409">
    <property type="entry name" value="IG"/>
    <property type="match status" value="1"/>
</dbReference>
<proteinExistence type="predicted"/>
<evidence type="ECO:0000313" key="5">
    <source>
        <dbReference type="Proteomes" id="UP000507470"/>
    </source>
</evidence>
<sequence>MGDCQDPGAYISMLWYKMGDCQDPGAYISMLWYKMGDCQDPGAYITMLWYKTAQLSDQDQILSPPLSGTAVEVVTANNYFQRQGGSQKYDDSCSDSYQAESDNNYEFNDIDSEYDRFSDSNDSDDSHQDNEDEDCNQKQVPNLAADLAGWATTNKCTRSSLDELLDILRQQGLRLPKDSRTLLQTPRSITTLKKCGGDYLYLGLESGLVKQFQPFVDAVYCGDTKPNSVDEYLFDFLSEITDLQHNGINKHDAEIGQLKVLFSAFIWDAPARSFLKCTKSHNEYFSCERCVIKRRWCQRRVIYDIGENLQPVRTEQYFKNFEYKDHQIKQTPLIDAVVRDGKELKKKKRSRAVSKEGDQEEEGVVPSIWITEDGLMWPREINAIRAMKELHVRHPDEKWGCFELIKVKLTSEVSDDEGEDSEIGKRKQKKKTEDEHVTDANVLQEMAETGNTQVKVASGTTKKKVAQQTKFGDNQRKLPDPPAPAPSASQSTSSDYSKMFWFVLDKRYQSFVLDSQTPSTSGIAKKLHDNATRKRRNTKFPSPSLLRERSSATGLDHLHGARDPDPPDIRGQDPDPPDIRGQDPDPPDFRGQDPDPPDIRGQDPDPPDIWGHNHFQYVPIQGLLQEIEVIHQDPLIAIDTSKGLLSKNQEMGNIRLNKRGKLILKDQKELLFSPCRYQKIFQRRMLYLLTDIRDLLKKDYIRGQQEYSFKQINEIDVLKEQDIKLGEEKEFALCVSKVYKMCLTNKLMSTMDMRGKKNKQAFGDSNLFKIIRDAVLASHTEATESKIIEQCSKYLKYAPWREGGENIGNEVFKKRKEELKRKIDLVMGNQSKYHHLRKIFWLSNMTDPIEEFSKLQQSISEAARKMGNWGQYMPLKWILLEHLIAINKEDGKDFINFTEMLRLAKHHNINIQDSGEVLLFLRFQHEEGNIIFFEEIKDFIILNPKWLVNAFRCLVSDKIDDTIQHCTDSTMFQQNGIISSWLITERFKSKLENEFLEQKESLLEVMEKFDILLKIGEKGQYIMPSMMPFVSPNDVWEKIGIEKDNCKRTSWLCLKFSFLPPAFFNHFTLWFIRKYTVESERKSLKLFRGICLFNIDESQCEKLLVIMSADTIALQLLSFSIRRKEFGGMCSNIRKDLLKETEAIKQRYKLKIFYELHFKCDTGHYSEDTKSYQDLKKIPEYYCVEHKQSHQSEKILLPWMMNADEEEATQHIEQDEQISRITAVFKRELENKTVMEGAEVTFECEADNPNPVIWYKKGSEISPSSNVKIEALYGRVHKLTILQTTLEDEGRYEIKIKDTFSGAILEVNEMPDAVKQMSEHDRNNFLKAVQSGTAVRYYIRIMIVGESGVGKTCLLRRLMNEQICDVRCTDGINIERKQCKINRQTEEWIFTSDEEFSKTAYQNEEFADCEFWDFAGQKEFYATHQTFLSTNAIYLLVADISKYFQGKTFFHMIEDAFDNARGN</sequence>
<dbReference type="InterPro" id="IPR032171">
    <property type="entry name" value="COR-A"/>
</dbReference>
<feature type="region of interest" description="Disordered" evidence="2">
    <location>
        <begin position="111"/>
        <end position="136"/>
    </location>
</feature>
<feature type="domain" description="Immunoglobulin" evidence="3">
    <location>
        <begin position="1229"/>
        <end position="1308"/>
    </location>
</feature>
<protein>
    <recommendedName>
        <fullName evidence="3">Immunoglobulin domain-containing protein</fullName>
    </recommendedName>
</protein>
<feature type="region of interest" description="Disordered" evidence="2">
    <location>
        <begin position="515"/>
        <end position="612"/>
    </location>
</feature>
<keyword evidence="1" id="KW-0677">Repeat</keyword>
<accession>A0A6J8AM71</accession>
<keyword evidence="5" id="KW-1185">Reference proteome</keyword>
<dbReference type="SUPFAM" id="SSF52540">
    <property type="entry name" value="P-loop containing nucleoside triphosphate hydrolases"/>
    <property type="match status" value="1"/>
</dbReference>
<dbReference type="InterPro" id="IPR027417">
    <property type="entry name" value="P-loop_NTPase"/>
</dbReference>
<evidence type="ECO:0000256" key="1">
    <source>
        <dbReference type="ARBA" id="ARBA00022737"/>
    </source>
</evidence>
<dbReference type="PROSITE" id="PS00675">
    <property type="entry name" value="SIGMA54_INTERACT_1"/>
    <property type="match status" value="1"/>
</dbReference>
<dbReference type="InterPro" id="IPR013783">
    <property type="entry name" value="Ig-like_fold"/>
</dbReference>
<feature type="compositionally biased region" description="Polar residues" evidence="2">
    <location>
        <begin position="449"/>
        <end position="472"/>
    </location>
</feature>
<feature type="compositionally biased region" description="Basic and acidic residues" evidence="2">
    <location>
        <begin position="113"/>
        <end position="129"/>
    </location>
</feature>
<dbReference type="Pfam" id="PF07679">
    <property type="entry name" value="I-set"/>
    <property type="match status" value="1"/>
</dbReference>
<organism evidence="4 5">
    <name type="scientific">Mytilus coruscus</name>
    <name type="common">Sea mussel</name>
    <dbReference type="NCBI Taxonomy" id="42192"/>
    <lineage>
        <taxon>Eukaryota</taxon>
        <taxon>Metazoa</taxon>
        <taxon>Spiralia</taxon>
        <taxon>Lophotrochozoa</taxon>
        <taxon>Mollusca</taxon>
        <taxon>Bivalvia</taxon>
        <taxon>Autobranchia</taxon>
        <taxon>Pteriomorphia</taxon>
        <taxon>Mytilida</taxon>
        <taxon>Mytiloidea</taxon>
        <taxon>Mytilidae</taxon>
        <taxon>Mytilinae</taxon>
        <taxon>Mytilus</taxon>
    </lineage>
</organism>
<dbReference type="Pfam" id="PF16095">
    <property type="entry name" value="COR-A"/>
    <property type="match status" value="1"/>
</dbReference>
<evidence type="ECO:0000313" key="4">
    <source>
        <dbReference type="EMBL" id="CAC5370508.1"/>
    </source>
</evidence>
<dbReference type="SUPFAM" id="SSF48726">
    <property type="entry name" value="Immunoglobulin"/>
    <property type="match status" value="1"/>
</dbReference>
<gene>
    <name evidence="4" type="ORF">MCOR_9322</name>
</gene>
<dbReference type="EMBL" id="CACVKT020001709">
    <property type="protein sequence ID" value="CAC5370508.1"/>
    <property type="molecule type" value="Genomic_DNA"/>
</dbReference>
<feature type="region of interest" description="Disordered" evidence="2">
    <location>
        <begin position="413"/>
        <end position="493"/>
    </location>
</feature>
<dbReference type="OrthoDB" id="10036512at2759"/>
<dbReference type="Gene3D" id="1.10.10.10">
    <property type="entry name" value="Winged helix-like DNA-binding domain superfamily/Winged helix DNA-binding domain"/>
    <property type="match status" value="1"/>
</dbReference>
<dbReference type="PRINTS" id="PR00449">
    <property type="entry name" value="RASTRNSFRMNG"/>
</dbReference>
<dbReference type="InterPro" id="IPR003599">
    <property type="entry name" value="Ig_sub"/>
</dbReference>
<dbReference type="Gene3D" id="2.60.40.10">
    <property type="entry name" value="Immunoglobulins"/>
    <property type="match status" value="1"/>
</dbReference>
<evidence type="ECO:0000256" key="2">
    <source>
        <dbReference type="SAM" id="MobiDB-lite"/>
    </source>
</evidence>